<evidence type="ECO:0000313" key="4">
    <source>
        <dbReference type="Proteomes" id="UP000242188"/>
    </source>
</evidence>
<dbReference type="GO" id="GO:0005096">
    <property type="term" value="F:GTPase activator activity"/>
    <property type="evidence" value="ECO:0007669"/>
    <property type="project" value="TreeGrafter"/>
</dbReference>
<feature type="compositionally biased region" description="Polar residues" evidence="1">
    <location>
        <begin position="219"/>
        <end position="231"/>
    </location>
</feature>
<evidence type="ECO:0000313" key="3">
    <source>
        <dbReference type="EMBL" id="OWF55088.1"/>
    </source>
</evidence>
<feature type="region of interest" description="Disordered" evidence="1">
    <location>
        <begin position="355"/>
        <end position="380"/>
    </location>
</feature>
<dbReference type="FunFam" id="1.10.8.270:FF:000008">
    <property type="entry name" value="Putative TBC1 domain family member 14"/>
    <property type="match status" value="1"/>
</dbReference>
<dbReference type="Proteomes" id="UP000242188">
    <property type="component" value="Unassembled WGS sequence"/>
</dbReference>
<dbReference type="GO" id="GO:0031267">
    <property type="term" value="F:small GTPase binding"/>
    <property type="evidence" value="ECO:0007669"/>
    <property type="project" value="TreeGrafter"/>
</dbReference>
<dbReference type="Gene3D" id="1.10.8.270">
    <property type="entry name" value="putative rabgap domain of human tbc1 domain family member 14 like domains"/>
    <property type="match status" value="1"/>
</dbReference>
<dbReference type="SMART" id="SM00164">
    <property type="entry name" value="TBC"/>
    <property type="match status" value="1"/>
</dbReference>
<dbReference type="PANTHER" id="PTHR47219">
    <property type="entry name" value="RAB GTPASE-ACTIVATING PROTEIN 1-LIKE"/>
    <property type="match status" value="1"/>
</dbReference>
<accession>A0A210R212</accession>
<name>A0A210R212_MIZYE</name>
<reference evidence="3 4" key="1">
    <citation type="journal article" date="2017" name="Nat. Ecol. Evol.">
        <title>Scallop genome provides insights into evolution of bilaterian karyotype and development.</title>
        <authorList>
            <person name="Wang S."/>
            <person name="Zhang J."/>
            <person name="Jiao W."/>
            <person name="Li J."/>
            <person name="Xun X."/>
            <person name="Sun Y."/>
            <person name="Guo X."/>
            <person name="Huan P."/>
            <person name="Dong B."/>
            <person name="Zhang L."/>
            <person name="Hu X."/>
            <person name="Sun X."/>
            <person name="Wang J."/>
            <person name="Zhao C."/>
            <person name="Wang Y."/>
            <person name="Wang D."/>
            <person name="Huang X."/>
            <person name="Wang R."/>
            <person name="Lv J."/>
            <person name="Li Y."/>
            <person name="Zhang Z."/>
            <person name="Liu B."/>
            <person name="Lu W."/>
            <person name="Hui Y."/>
            <person name="Liang J."/>
            <person name="Zhou Z."/>
            <person name="Hou R."/>
            <person name="Li X."/>
            <person name="Liu Y."/>
            <person name="Li H."/>
            <person name="Ning X."/>
            <person name="Lin Y."/>
            <person name="Zhao L."/>
            <person name="Xing Q."/>
            <person name="Dou J."/>
            <person name="Li Y."/>
            <person name="Mao J."/>
            <person name="Guo H."/>
            <person name="Dou H."/>
            <person name="Li T."/>
            <person name="Mu C."/>
            <person name="Jiang W."/>
            <person name="Fu Q."/>
            <person name="Fu X."/>
            <person name="Miao Y."/>
            <person name="Liu J."/>
            <person name="Yu Q."/>
            <person name="Li R."/>
            <person name="Liao H."/>
            <person name="Li X."/>
            <person name="Kong Y."/>
            <person name="Jiang Z."/>
            <person name="Chourrout D."/>
            <person name="Li R."/>
            <person name="Bao Z."/>
        </authorList>
    </citation>
    <scope>NUCLEOTIDE SEQUENCE [LARGE SCALE GENOMIC DNA]</scope>
    <source>
        <strain evidence="3 4">PY_sf001</strain>
    </source>
</reference>
<dbReference type="FunFam" id="1.10.472.80:FF:000006">
    <property type="entry name" value="TBC1 domain family member 14"/>
    <property type="match status" value="1"/>
</dbReference>
<dbReference type="EMBL" id="NEDP02000770">
    <property type="protein sequence ID" value="OWF55088.1"/>
    <property type="molecule type" value="Genomic_DNA"/>
</dbReference>
<evidence type="ECO:0000259" key="2">
    <source>
        <dbReference type="PROSITE" id="PS50086"/>
    </source>
</evidence>
<dbReference type="InterPro" id="IPR050302">
    <property type="entry name" value="Rab_GAP_TBC_domain"/>
</dbReference>
<dbReference type="AlphaFoldDB" id="A0A210R212"/>
<dbReference type="Gene3D" id="1.10.10.750">
    <property type="entry name" value="Ypt/Rab-GAP domain of gyp1p, domain 1"/>
    <property type="match status" value="1"/>
</dbReference>
<dbReference type="OrthoDB" id="294251at2759"/>
<evidence type="ECO:0000256" key="1">
    <source>
        <dbReference type="SAM" id="MobiDB-lite"/>
    </source>
</evidence>
<feature type="domain" description="Rab-GAP TBC" evidence="2">
    <location>
        <begin position="539"/>
        <end position="753"/>
    </location>
</feature>
<dbReference type="InterPro" id="IPR000195">
    <property type="entry name" value="Rab-GAP-TBC_dom"/>
</dbReference>
<dbReference type="PROSITE" id="PS50086">
    <property type="entry name" value="TBC_RABGAP"/>
    <property type="match status" value="1"/>
</dbReference>
<dbReference type="GO" id="GO:0016192">
    <property type="term" value="P:vesicle-mediated transport"/>
    <property type="evidence" value="ECO:0007669"/>
    <property type="project" value="UniProtKB-ARBA"/>
</dbReference>
<keyword evidence="4" id="KW-1185">Reference proteome</keyword>
<protein>
    <submittedName>
        <fullName evidence="3">TBC1 domain family member 14</fullName>
    </submittedName>
</protein>
<dbReference type="InterPro" id="IPR035969">
    <property type="entry name" value="Rab-GAP_TBC_sf"/>
</dbReference>
<gene>
    <name evidence="3" type="ORF">KP79_PYT17071</name>
</gene>
<proteinExistence type="predicted"/>
<feature type="region of interest" description="Disordered" evidence="1">
    <location>
        <begin position="405"/>
        <end position="442"/>
    </location>
</feature>
<dbReference type="GO" id="GO:0031410">
    <property type="term" value="C:cytoplasmic vesicle"/>
    <property type="evidence" value="ECO:0007669"/>
    <property type="project" value="UniProtKB-ARBA"/>
</dbReference>
<dbReference type="STRING" id="6573.A0A210R212"/>
<sequence>MGKLDLLLSIRRSEKMILGMCEDLPDVSYSGIISTESEDTMRFVDSQNNVDVDILKSRLKETAHHCFNSSNGANGSKRLLSDNNSSKELNVSCSSEEGCNGCDLDESDCKRLNSSSSLSDAENISSHSNDNYQSYCETGLDPGVRLKSGLVITPITLTQDVPLDINEGSNNRLSTVLQNIQLPLVYIPTTRQLVTNKKGIEKSQGDASSTGAPEESFSGAGNSVTLSEYDSNQSTSTETILNIDDIDQNSEILKQTNIETGSLGETDSLLRLKEPDQLTCSSLDLDSGIHRVYTGDSLLRTFNDASSLSSLSTCTDFSVSAASIDDGEGTGLCIDTGDGGFMEINLHSRNSFERCKNGSQDSGIDDRGAKPKRKGISGFLSRNIFSRKPKDLEPESEQQGWKLFGRVTPKQVPSKDPQQISHEFQSKQREGQNPSCKTGKKQDIEVMSTTALILENRPMNLPTKDPEEAERHRQQYETMIEAAKKKEQRDIKMKRKQQIQQIKQEDQLLAAAKKWSNEILPNWDSAKTTKKTRELWWLGIPPMVRGKVWKLAIGNDLNLTQELYEICESRAEDRIRLTLTACDSGEIYGTSETSSEPPSSKESSVELIKLDVSRTFPPLCIFQKGGPYHDLLHSLLGAYACYRPDVGYVQGMSFIAAVLLLNMDVADAFLVFANLLNRPCQVAFFRIDEEMMKSYFQTYEDFFRENMPSLHRHFVKNVVTPDLYIIDWIFTLFSKSLPLDVACRVWDMFCRDGEEFLFRTALGILKMYENNLIHNDFIHCVQFLTKLPETLCADTLFRNIDSVRMNIDKKRFTQILAGNKEQKEMT</sequence>
<dbReference type="GO" id="GO:0005773">
    <property type="term" value="C:vacuole"/>
    <property type="evidence" value="ECO:0007669"/>
    <property type="project" value="UniProtKB-ARBA"/>
</dbReference>
<feature type="region of interest" description="Disordered" evidence="1">
    <location>
        <begin position="199"/>
        <end position="231"/>
    </location>
</feature>
<comment type="caution">
    <text evidence="3">The sequence shown here is derived from an EMBL/GenBank/DDBJ whole genome shotgun (WGS) entry which is preliminary data.</text>
</comment>
<dbReference type="SUPFAM" id="SSF47923">
    <property type="entry name" value="Ypt/Rab-GAP domain of gyp1p"/>
    <property type="match status" value="2"/>
</dbReference>
<dbReference type="PANTHER" id="PTHR47219:SF15">
    <property type="entry name" value="TBC1 DOMAIN FAMILY MEMBER 12 ISOFORM X1"/>
    <property type="match status" value="1"/>
</dbReference>
<organism evidence="3 4">
    <name type="scientific">Mizuhopecten yessoensis</name>
    <name type="common">Japanese scallop</name>
    <name type="synonym">Patinopecten yessoensis</name>
    <dbReference type="NCBI Taxonomy" id="6573"/>
    <lineage>
        <taxon>Eukaryota</taxon>
        <taxon>Metazoa</taxon>
        <taxon>Spiralia</taxon>
        <taxon>Lophotrochozoa</taxon>
        <taxon>Mollusca</taxon>
        <taxon>Bivalvia</taxon>
        <taxon>Autobranchia</taxon>
        <taxon>Pteriomorphia</taxon>
        <taxon>Pectinida</taxon>
        <taxon>Pectinoidea</taxon>
        <taxon>Pectinidae</taxon>
        <taxon>Mizuhopecten</taxon>
    </lineage>
</organism>
<dbReference type="Pfam" id="PF00566">
    <property type="entry name" value="RabGAP-TBC"/>
    <property type="match status" value="1"/>
</dbReference>
<dbReference type="Gene3D" id="1.10.472.80">
    <property type="entry name" value="Ypt/Rab-GAP domain of gyp1p, domain 3"/>
    <property type="match status" value="1"/>
</dbReference>